<dbReference type="Gene3D" id="2.130.10.10">
    <property type="entry name" value="YVTN repeat-like/Quinoprotein amine dehydrogenase"/>
    <property type="match status" value="3"/>
</dbReference>
<gene>
    <name evidence="4" type="ORF">B0O44_10187</name>
</gene>
<reference evidence="4 5" key="1">
    <citation type="submission" date="2018-06" db="EMBL/GenBank/DDBJ databases">
        <title>Genomic Encyclopedia of Archaeal and Bacterial Type Strains, Phase II (KMG-II): from individual species to whole genera.</title>
        <authorList>
            <person name="Goeker M."/>
        </authorList>
    </citation>
    <scope>NUCLEOTIDE SEQUENCE [LARGE SCALE GENOMIC DNA]</scope>
    <source>
        <strain evidence="4 5">DSM 27372</strain>
    </source>
</reference>
<sequence length="983" mass="112654">MISNRHFFVAFISVFFLYLTGHSFSLSAQSTYIQHFSTKEGLPSNNCYYAMQDSKGYIWIGTDAGVSRFDGRRFENFSIDDGLPDNQILLMKEDQKGRIWLVAFNGEMSYFLDGKIYNSQTDPALQMLKFKAIVTSIFEDSKGKIWFGTNKNMLFCLDGHVLLKFTSSDPDKQFIFSYVNEDRQGKIWIYSNQCVRVFERGHFKMTSYAPVQPISYKTLASQKNNSIIYIDPKGLNSRKNGINQAVTAISPALLLKDPGYFFYQDQELWLSANDGVYHFDAQKKMTRYLQDIPAVQVFKDTRNDVWFTTNNGIYMLPREENRLSVFNKNYGLSSDNIKSLTMDKDHKLWLGEDYGHIEILDTKTALLKHLDIPDKKTYGGIKKLLLDTAGQSMYFASDYGLGVVKNIDQDTKSFRYVKEVSHTGIAVKDFSISSDGKMAIALSSGVVVIPNRNKHLEFNLSTLKDNIDFFNDRAYCVYYDPLDELWFSNINGFSKIDKNATLVPYHQNELLTKRINDIKRLSDGTMVLATDGYGLVLLKDGKITYRFTQKQGLASNICKKTFIQNNHIWVISNNGINRICLDGSAPLIEAFEYTNPLLKNDVNDLYIDKNTAYFATSKGLVYFHNKAHHEFAEAPRALISSIALNDQKISIKDPDIQLRSSGGKITIYFSAIDFQNQDIWYRYRLKAEDDWTETRNRRIEFSSLSAGVYSFELCARTTNSSWGIPMSINFTVKGPFWQRTWFLIFLIALAAFTFYRIAVVVTKGQKNKEQQKLLLKNKILMLEQRALQAMMNPHFVFNVMNSIQHYINTKDTSSANKILTGFAKLIRKNLEICTKSFISLEEELEYLELYLSLEKKRFGDKLRYHLQIASEIDKDETQIPSMLLQPYLENAIWHGIMPLDEGGDINIQMSQDREKNLLIKIIDNGIGIDNSLQHKKTGHSSKGMDLTQERINLLNKIEANPIQIAIHQNGSSGTTVSIKIPVH</sequence>
<dbReference type="Gene3D" id="3.30.565.10">
    <property type="entry name" value="Histidine kinase-like ATPase, C-terminal domain"/>
    <property type="match status" value="1"/>
</dbReference>
<dbReference type="InterPro" id="IPR011123">
    <property type="entry name" value="Y_Y_Y"/>
</dbReference>
<dbReference type="PANTHER" id="PTHR34220:SF7">
    <property type="entry name" value="SENSOR HISTIDINE KINASE YPDA"/>
    <property type="match status" value="1"/>
</dbReference>
<dbReference type="InterPro" id="IPR050640">
    <property type="entry name" value="Bact_2-comp_sensor_kinase"/>
</dbReference>
<keyword evidence="1" id="KW-1133">Transmembrane helix</keyword>
<feature type="transmembrane region" description="Helical" evidence="1">
    <location>
        <begin position="741"/>
        <end position="762"/>
    </location>
</feature>
<feature type="domain" description="Two component regulator three Y" evidence="3">
    <location>
        <begin position="677"/>
        <end position="733"/>
    </location>
</feature>
<keyword evidence="5" id="KW-1185">Reference proteome</keyword>
<dbReference type="InterPro" id="IPR013783">
    <property type="entry name" value="Ig-like_fold"/>
</dbReference>
<dbReference type="InterPro" id="IPR010559">
    <property type="entry name" value="Sig_transdc_His_kin_internal"/>
</dbReference>
<keyword evidence="1" id="KW-0472">Membrane</keyword>
<accession>A0A318UJI7</accession>
<feature type="domain" description="Signal transduction histidine kinase internal region" evidence="2">
    <location>
        <begin position="783"/>
        <end position="862"/>
    </location>
</feature>
<dbReference type="RefSeq" id="WP_110826735.1">
    <property type="nucleotide sequence ID" value="NZ_QKLU01000001.1"/>
</dbReference>
<evidence type="ECO:0000259" key="3">
    <source>
        <dbReference type="Pfam" id="PF07495"/>
    </source>
</evidence>
<evidence type="ECO:0000259" key="2">
    <source>
        <dbReference type="Pfam" id="PF06580"/>
    </source>
</evidence>
<dbReference type="Gene3D" id="2.60.40.10">
    <property type="entry name" value="Immunoglobulins"/>
    <property type="match status" value="1"/>
</dbReference>
<dbReference type="InterPro" id="IPR011110">
    <property type="entry name" value="Reg_prop"/>
</dbReference>
<dbReference type="Pfam" id="PF07494">
    <property type="entry name" value="Reg_prop"/>
    <property type="match status" value="2"/>
</dbReference>
<evidence type="ECO:0000313" key="5">
    <source>
        <dbReference type="Proteomes" id="UP000248198"/>
    </source>
</evidence>
<dbReference type="GO" id="GO:0000155">
    <property type="term" value="F:phosphorelay sensor kinase activity"/>
    <property type="evidence" value="ECO:0007669"/>
    <property type="project" value="InterPro"/>
</dbReference>
<dbReference type="InterPro" id="IPR036890">
    <property type="entry name" value="HATPase_C_sf"/>
</dbReference>
<dbReference type="InterPro" id="IPR015943">
    <property type="entry name" value="WD40/YVTN_repeat-like_dom_sf"/>
</dbReference>
<dbReference type="Proteomes" id="UP000248198">
    <property type="component" value="Unassembled WGS sequence"/>
</dbReference>
<evidence type="ECO:0000256" key="1">
    <source>
        <dbReference type="SAM" id="Phobius"/>
    </source>
</evidence>
<dbReference type="AlphaFoldDB" id="A0A318UJI7"/>
<dbReference type="OrthoDB" id="9809670at2"/>
<dbReference type="EMBL" id="QKLU01000001">
    <property type="protein sequence ID" value="PYF76616.1"/>
    <property type="molecule type" value="Genomic_DNA"/>
</dbReference>
<dbReference type="PANTHER" id="PTHR34220">
    <property type="entry name" value="SENSOR HISTIDINE KINASE YPDA"/>
    <property type="match status" value="1"/>
</dbReference>
<dbReference type="GO" id="GO:0016020">
    <property type="term" value="C:membrane"/>
    <property type="evidence" value="ECO:0007669"/>
    <property type="project" value="InterPro"/>
</dbReference>
<dbReference type="Pfam" id="PF06580">
    <property type="entry name" value="His_kinase"/>
    <property type="match status" value="1"/>
</dbReference>
<name>A0A318UJI7_9SPHI</name>
<organism evidence="4 5">
    <name type="scientific">Pedobacter nutrimenti</name>
    <dbReference type="NCBI Taxonomy" id="1241337"/>
    <lineage>
        <taxon>Bacteria</taxon>
        <taxon>Pseudomonadati</taxon>
        <taxon>Bacteroidota</taxon>
        <taxon>Sphingobacteriia</taxon>
        <taxon>Sphingobacteriales</taxon>
        <taxon>Sphingobacteriaceae</taxon>
        <taxon>Pedobacter</taxon>
    </lineage>
</organism>
<protein>
    <submittedName>
        <fullName evidence="4">Two component regulator with propeller domain</fullName>
    </submittedName>
</protein>
<keyword evidence="1" id="KW-0812">Transmembrane</keyword>
<proteinExistence type="predicted"/>
<dbReference type="SUPFAM" id="SSF55874">
    <property type="entry name" value="ATPase domain of HSP90 chaperone/DNA topoisomerase II/histidine kinase"/>
    <property type="match status" value="1"/>
</dbReference>
<dbReference type="SUPFAM" id="SSF63829">
    <property type="entry name" value="Calcium-dependent phosphotriesterase"/>
    <property type="match status" value="1"/>
</dbReference>
<dbReference type="Pfam" id="PF07495">
    <property type="entry name" value="Y_Y_Y"/>
    <property type="match status" value="1"/>
</dbReference>
<comment type="caution">
    <text evidence="4">The sequence shown here is derived from an EMBL/GenBank/DDBJ whole genome shotgun (WGS) entry which is preliminary data.</text>
</comment>
<evidence type="ECO:0000313" key="4">
    <source>
        <dbReference type="EMBL" id="PYF76616.1"/>
    </source>
</evidence>